<dbReference type="AlphaFoldDB" id="S8FIE8"/>
<dbReference type="STRING" id="743788.S8FIE8"/>
<evidence type="ECO:0000313" key="3">
    <source>
        <dbReference type="Proteomes" id="UP000015241"/>
    </source>
</evidence>
<reference evidence="2 3" key="1">
    <citation type="journal article" date="2012" name="Science">
        <title>The Paleozoic origin of enzymatic lignin decomposition reconstructed from 31 fungal genomes.</title>
        <authorList>
            <person name="Floudas D."/>
            <person name="Binder M."/>
            <person name="Riley R."/>
            <person name="Barry K."/>
            <person name="Blanchette R.A."/>
            <person name="Henrissat B."/>
            <person name="Martinez A.T."/>
            <person name="Otillar R."/>
            <person name="Spatafora J.W."/>
            <person name="Yadav J.S."/>
            <person name="Aerts A."/>
            <person name="Benoit I."/>
            <person name="Boyd A."/>
            <person name="Carlson A."/>
            <person name="Copeland A."/>
            <person name="Coutinho P.M."/>
            <person name="de Vries R.P."/>
            <person name="Ferreira P."/>
            <person name="Findley K."/>
            <person name="Foster B."/>
            <person name="Gaskell J."/>
            <person name="Glotzer D."/>
            <person name="Gorecki P."/>
            <person name="Heitman J."/>
            <person name="Hesse C."/>
            <person name="Hori C."/>
            <person name="Igarashi K."/>
            <person name="Jurgens J.A."/>
            <person name="Kallen N."/>
            <person name="Kersten P."/>
            <person name="Kohler A."/>
            <person name="Kuees U."/>
            <person name="Kumar T.K.A."/>
            <person name="Kuo A."/>
            <person name="LaButti K."/>
            <person name="Larrondo L.F."/>
            <person name="Lindquist E."/>
            <person name="Ling A."/>
            <person name="Lombard V."/>
            <person name="Lucas S."/>
            <person name="Lundell T."/>
            <person name="Martin R."/>
            <person name="McLaughlin D.J."/>
            <person name="Morgenstern I."/>
            <person name="Morin E."/>
            <person name="Murat C."/>
            <person name="Nagy L.G."/>
            <person name="Nolan M."/>
            <person name="Ohm R.A."/>
            <person name="Patyshakuliyeva A."/>
            <person name="Rokas A."/>
            <person name="Ruiz-Duenas F.J."/>
            <person name="Sabat G."/>
            <person name="Salamov A."/>
            <person name="Samejima M."/>
            <person name="Schmutz J."/>
            <person name="Slot J.C."/>
            <person name="St John F."/>
            <person name="Stenlid J."/>
            <person name="Sun H."/>
            <person name="Sun S."/>
            <person name="Syed K."/>
            <person name="Tsang A."/>
            <person name="Wiebenga A."/>
            <person name="Young D."/>
            <person name="Pisabarro A."/>
            <person name="Eastwood D.C."/>
            <person name="Martin F."/>
            <person name="Cullen D."/>
            <person name="Grigoriev I.V."/>
            <person name="Hibbett D.S."/>
        </authorList>
    </citation>
    <scope>NUCLEOTIDE SEQUENCE</scope>
    <source>
        <strain evidence="3">FP-58527</strain>
    </source>
</reference>
<evidence type="ECO:0000259" key="1">
    <source>
        <dbReference type="Pfam" id="PF00724"/>
    </source>
</evidence>
<dbReference type="InParanoid" id="S8FIE8"/>
<dbReference type="Proteomes" id="UP000015241">
    <property type="component" value="Unassembled WGS sequence"/>
</dbReference>
<dbReference type="FunFam" id="3.20.20.70:FF:000138">
    <property type="entry name" value="NADPH dehydrogenase 1"/>
    <property type="match status" value="1"/>
</dbReference>
<accession>S8FIE8</accession>
<dbReference type="SUPFAM" id="SSF51395">
    <property type="entry name" value="FMN-linked oxidoreductases"/>
    <property type="match status" value="1"/>
</dbReference>
<dbReference type="InterPro" id="IPR013785">
    <property type="entry name" value="Aldolase_TIM"/>
</dbReference>
<dbReference type="PANTHER" id="PTHR22893">
    <property type="entry name" value="NADH OXIDOREDUCTASE-RELATED"/>
    <property type="match status" value="1"/>
</dbReference>
<proteinExistence type="predicted"/>
<dbReference type="Pfam" id="PF00724">
    <property type="entry name" value="Oxidored_FMN"/>
    <property type="match status" value="1"/>
</dbReference>
<dbReference type="EMBL" id="KE504168">
    <property type="protein sequence ID" value="EPS98159.1"/>
    <property type="molecule type" value="Genomic_DNA"/>
</dbReference>
<dbReference type="PANTHER" id="PTHR22893:SF91">
    <property type="entry name" value="NADPH DEHYDROGENASE 2-RELATED"/>
    <property type="match status" value="1"/>
</dbReference>
<dbReference type="GO" id="GO:0010181">
    <property type="term" value="F:FMN binding"/>
    <property type="evidence" value="ECO:0007669"/>
    <property type="project" value="InterPro"/>
</dbReference>
<dbReference type="OrthoDB" id="276546at2759"/>
<protein>
    <recommendedName>
        <fullName evidence="1">NADH:flavin oxidoreductase/NADH oxidase N-terminal domain-containing protein</fullName>
    </recommendedName>
</protein>
<feature type="domain" description="NADH:flavin oxidoreductase/NADH oxidase N-terminal" evidence="1">
    <location>
        <begin position="8"/>
        <end position="336"/>
    </location>
</feature>
<dbReference type="HOGENOM" id="CLU_012153_0_0_1"/>
<dbReference type="eggNOG" id="KOG0134">
    <property type="taxonomic scope" value="Eukaryota"/>
</dbReference>
<sequence length="366" mass="40351">MSPQAVPKLFQPTVVGNYALAHRVVLAPLTRCRNDADGVPGPHAVTYYAQRAVVPGTLLISEAMFIAPFASGFQGAPGIWSEAQVEGWKRVTHAVHEKGSRIFCQLWAPGRCADPDLLDTAGLPYVSASDIKLSTSTRAPRALTVQEIKEYVDAHADAARNAVRAGFDGIELHGANGYLIDQFLQDTSNHRTDVYGGTVEKRARFALEVIGVIAKAIGPERAAIRLSPWGDVQDMRMEDPRPQFLYLVSQIAQRHPRLAYIHVVEPRVSNFTDREPQPGETNSFIREIWAPRPLISAGGHTRESAFEFAEKGDLVAFGRLFISNPDLPLRLAKNLPLLRGNRDTYYTQGPEGYVDYSFAEGSFAKL</sequence>
<dbReference type="CDD" id="cd02933">
    <property type="entry name" value="OYE_like_FMN"/>
    <property type="match status" value="1"/>
</dbReference>
<dbReference type="InterPro" id="IPR045247">
    <property type="entry name" value="Oye-like"/>
</dbReference>
<keyword evidence="3" id="KW-1185">Reference proteome</keyword>
<gene>
    <name evidence="2" type="ORF">FOMPIDRAFT_1024739</name>
</gene>
<organism evidence="2 3">
    <name type="scientific">Fomitopsis schrenkii</name>
    <name type="common">Brown rot fungus</name>
    <dbReference type="NCBI Taxonomy" id="2126942"/>
    <lineage>
        <taxon>Eukaryota</taxon>
        <taxon>Fungi</taxon>
        <taxon>Dikarya</taxon>
        <taxon>Basidiomycota</taxon>
        <taxon>Agaricomycotina</taxon>
        <taxon>Agaricomycetes</taxon>
        <taxon>Polyporales</taxon>
        <taxon>Fomitopsis</taxon>
    </lineage>
</organism>
<evidence type="ECO:0000313" key="2">
    <source>
        <dbReference type="EMBL" id="EPS98159.1"/>
    </source>
</evidence>
<dbReference type="Gene3D" id="3.20.20.70">
    <property type="entry name" value="Aldolase class I"/>
    <property type="match status" value="1"/>
</dbReference>
<dbReference type="GO" id="GO:0003959">
    <property type="term" value="F:NADPH dehydrogenase activity"/>
    <property type="evidence" value="ECO:0007669"/>
    <property type="project" value="TreeGrafter"/>
</dbReference>
<dbReference type="FunCoup" id="S8FIE8">
    <property type="interactions" value="254"/>
</dbReference>
<name>S8FIE8_FOMSC</name>
<dbReference type="InterPro" id="IPR001155">
    <property type="entry name" value="OxRdtase_FMN_N"/>
</dbReference>